<dbReference type="SMART" id="SM00357">
    <property type="entry name" value="CSP"/>
    <property type="match status" value="1"/>
</dbReference>
<dbReference type="SUPFAM" id="SSF50249">
    <property type="entry name" value="Nucleic acid-binding proteins"/>
    <property type="match status" value="1"/>
</dbReference>
<dbReference type="PROSITE" id="PS51857">
    <property type="entry name" value="CSD_2"/>
    <property type="match status" value="1"/>
</dbReference>
<dbReference type="InterPro" id="IPR002059">
    <property type="entry name" value="CSP_DNA-bd"/>
</dbReference>
<evidence type="ECO:0000313" key="3">
    <source>
        <dbReference type="Proteomes" id="UP001172142"/>
    </source>
</evidence>
<dbReference type="EMBL" id="JAUJWU010000001">
    <property type="protein sequence ID" value="MDN7243933.1"/>
    <property type="molecule type" value="Genomic_DNA"/>
</dbReference>
<evidence type="ECO:0000259" key="1">
    <source>
        <dbReference type="PROSITE" id="PS51857"/>
    </source>
</evidence>
<dbReference type="Pfam" id="PF00313">
    <property type="entry name" value="CSD"/>
    <property type="match status" value="1"/>
</dbReference>
<name>A0ABT8N7R7_9BACL</name>
<dbReference type="Proteomes" id="UP001172142">
    <property type="component" value="Unassembled WGS sequence"/>
</dbReference>
<evidence type="ECO:0000313" key="2">
    <source>
        <dbReference type="EMBL" id="MDN7243933.1"/>
    </source>
</evidence>
<comment type="caution">
    <text evidence="2">The sequence shown here is derived from an EMBL/GenBank/DDBJ whole genome shotgun (WGS) entry which is preliminary data.</text>
</comment>
<dbReference type="Gene3D" id="2.40.50.140">
    <property type="entry name" value="Nucleic acid-binding proteins"/>
    <property type="match status" value="1"/>
</dbReference>
<organism evidence="2 3">
    <name type="scientific">Planococcus shenhongbingii</name>
    <dbReference type="NCBI Taxonomy" id="3058398"/>
    <lineage>
        <taxon>Bacteria</taxon>
        <taxon>Bacillati</taxon>
        <taxon>Bacillota</taxon>
        <taxon>Bacilli</taxon>
        <taxon>Bacillales</taxon>
        <taxon>Caryophanaceae</taxon>
        <taxon>Planococcus</taxon>
    </lineage>
</organism>
<proteinExistence type="predicted"/>
<dbReference type="InterPro" id="IPR012340">
    <property type="entry name" value="NA-bd_OB-fold"/>
</dbReference>
<dbReference type="InterPro" id="IPR011129">
    <property type="entry name" value="CSD"/>
</dbReference>
<dbReference type="RefSeq" id="WP_300989347.1">
    <property type="nucleotide sequence ID" value="NZ_CP129235.1"/>
</dbReference>
<gene>
    <name evidence="2" type="ORF">QWY13_00415</name>
</gene>
<protein>
    <submittedName>
        <fullName evidence="2">Cold shock domain-containing protein</fullName>
    </submittedName>
</protein>
<feature type="domain" description="CSD" evidence="1">
    <location>
        <begin position="9"/>
        <end position="75"/>
    </location>
</feature>
<keyword evidence="3" id="KW-1185">Reference proteome</keyword>
<accession>A0ABT8N7R7</accession>
<reference evidence="2 3" key="1">
    <citation type="submission" date="2023-07" db="EMBL/GenBank/DDBJ databases">
        <title>Novel species in genus Planococcus.</title>
        <authorList>
            <person name="Ning S."/>
        </authorList>
    </citation>
    <scope>NUCLEOTIDE SEQUENCE [LARGE SCALE GENOMIC DNA]</scope>
    <source>
        <strain evidence="2 3">N017</strain>
    </source>
</reference>
<sequence>MSNFGGEGDLTGIVVSFDKEKGFGYIRGDNGEMFYTHTEHSNIDEFPMLNEGQQVKFIPVQGTPEKERIATNVTLIF</sequence>